<dbReference type="InterPro" id="IPR018114">
    <property type="entry name" value="TRYPSIN_HIS"/>
</dbReference>
<dbReference type="PANTHER" id="PTHR24276">
    <property type="entry name" value="POLYSERASE-RELATED"/>
    <property type="match status" value="1"/>
</dbReference>
<dbReference type="InterPro" id="IPR050430">
    <property type="entry name" value="Peptidase_S1"/>
</dbReference>
<evidence type="ECO:0000313" key="7">
    <source>
        <dbReference type="Proteomes" id="UP000006281"/>
    </source>
</evidence>
<feature type="domain" description="Peptidase S1" evidence="5">
    <location>
        <begin position="21"/>
        <end position="239"/>
    </location>
</feature>
<keyword evidence="3" id="KW-0378">Hydrolase</keyword>
<dbReference type="CDD" id="cd00190">
    <property type="entry name" value="Tryp_SPc"/>
    <property type="match status" value="1"/>
</dbReference>
<dbReference type="STRING" id="1179773.BN6_70290"/>
<evidence type="ECO:0000313" key="6">
    <source>
        <dbReference type="EMBL" id="CCH34264.1"/>
    </source>
</evidence>
<gene>
    <name evidence="6" type="ordered locus">BN6_70290</name>
</gene>
<dbReference type="EMBL" id="HE804045">
    <property type="protein sequence ID" value="CCH34264.1"/>
    <property type="molecule type" value="Genomic_DNA"/>
</dbReference>
<dbReference type="RefSeq" id="WP_015104375.1">
    <property type="nucleotide sequence ID" value="NC_019673.1"/>
</dbReference>
<dbReference type="KEGG" id="sesp:BN6_70290"/>
<evidence type="ECO:0000256" key="1">
    <source>
        <dbReference type="ARBA" id="ARBA00007664"/>
    </source>
</evidence>
<dbReference type="SMART" id="SM00020">
    <property type="entry name" value="Tryp_SPc"/>
    <property type="match status" value="1"/>
</dbReference>
<dbReference type="BioCyc" id="SESP1179773:BN6_RS33905-MONOMER"/>
<dbReference type="Proteomes" id="UP000006281">
    <property type="component" value="Chromosome"/>
</dbReference>
<dbReference type="HOGENOM" id="CLU_006842_7_0_11"/>
<dbReference type="PATRIC" id="fig|1179773.3.peg.7103"/>
<comment type="similarity">
    <text evidence="1">Belongs to the peptidase S1 family.</text>
</comment>
<dbReference type="PANTHER" id="PTHR24276:SF98">
    <property type="entry name" value="FI18310P1-RELATED"/>
    <property type="match status" value="1"/>
</dbReference>
<keyword evidence="4" id="KW-0732">Signal</keyword>
<dbReference type="InterPro" id="IPR043504">
    <property type="entry name" value="Peptidase_S1_PA_chymotrypsin"/>
</dbReference>
<dbReference type="eggNOG" id="COG5640">
    <property type="taxonomic scope" value="Bacteria"/>
</dbReference>
<evidence type="ECO:0000259" key="5">
    <source>
        <dbReference type="PROSITE" id="PS50240"/>
    </source>
</evidence>
<keyword evidence="3" id="KW-0720">Serine protease</keyword>
<dbReference type="InterPro" id="IPR009003">
    <property type="entry name" value="Peptidase_S1_PA"/>
</dbReference>
<dbReference type="Pfam" id="PF00089">
    <property type="entry name" value="Trypsin"/>
    <property type="match status" value="1"/>
</dbReference>
<evidence type="ECO:0000256" key="4">
    <source>
        <dbReference type="SAM" id="SignalP"/>
    </source>
</evidence>
<dbReference type="PROSITE" id="PS00134">
    <property type="entry name" value="TRYPSIN_HIS"/>
    <property type="match status" value="1"/>
</dbReference>
<dbReference type="GO" id="GO:0004252">
    <property type="term" value="F:serine-type endopeptidase activity"/>
    <property type="evidence" value="ECO:0007669"/>
    <property type="project" value="InterPro"/>
</dbReference>
<dbReference type="PRINTS" id="PR00722">
    <property type="entry name" value="CHYMOTRYPSIN"/>
</dbReference>
<dbReference type="PROSITE" id="PS50240">
    <property type="entry name" value="TRYPSIN_DOM"/>
    <property type="match status" value="1"/>
</dbReference>
<reference evidence="6 7" key="1">
    <citation type="journal article" date="2012" name="BMC Genomics">
        <title>Complete genome sequence of Saccharothrix espanaensis DSM 44229T and comparison to the other completely sequenced Pseudonocardiaceae.</title>
        <authorList>
            <person name="Strobel T."/>
            <person name="Al-Dilaimi A."/>
            <person name="Blom J."/>
            <person name="Gessner A."/>
            <person name="Kalinowski J."/>
            <person name="Luzhetska M."/>
            <person name="Puhler A."/>
            <person name="Szczepanowski R."/>
            <person name="Bechthold A."/>
            <person name="Ruckert C."/>
        </authorList>
    </citation>
    <scope>NUCLEOTIDE SEQUENCE [LARGE SCALE GENOMIC DNA]</scope>
    <source>
        <strain evidence="7">ATCC 51144 / DSM 44229 / JCM 9112 / NBRC 15066 / NRRL 15764</strain>
    </source>
</reference>
<dbReference type="InterPro" id="IPR001254">
    <property type="entry name" value="Trypsin_dom"/>
</dbReference>
<sequence length="239" mass="25391">MRLSALVLVTLLLSAAPAQAVVGGREAPDTPWAVALYDARGNFFCGGVLVEAQKVLTAAHCTIEHATLQDRDRRPADLRVVVGRRDLDTKAGRQVAVREIRRHPEFRSVVDGDDVASLTLAEPVPFQPLRVGEARAGDLATVLGWGRTTEGAPPSRTLRQVDLPVLADAECRKAVNGYRPDAMLCAGYPQGGRDACEGDSGGPLVVDGLLVGVVSYGHGCARAGEPGVYTRVSRYLGEL</sequence>
<dbReference type="SUPFAM" id="SSF50494">
    <property type="entry name" value="Trypsin-like serine proteases"/>
    <property type="match status" value="1"/>
</dbReference>
<evidence type="ECO:0000256" key="3">
    <source>
        <dbReference type="RuleBase" id="RU363034"/>
    </source>
</evidence>
<dbReference type="Gene3D" id="2.40.10.10">
    <property type="entry name" value="Trypsin-like serine proteases"/>
    <property type="match status" value="2"/>
</dbReference>
<dbReference type="FunFam" id="2.40.10.10:FF:000002">
    <property type="entry name" value="Transmembrane protease serine"/>
    <property type="match status" value="1"/>
</dbReference>
<organism evidence="6 7">
    <name type="scientific">Saccharothrix espanaensis (strain ATCC 51144 / DSM 44229 / JCM 9112 / NBRC 15066 / NRRL 15764)</name>
    <dbReference type="NCBI Taxonomy" id="1179773"/>
    <lineage>
        <taxon>Bacteria</taxon>
        <taxon>Bacillati</taxon>
        <taxon>Actinomycetota</taxon>
        <taxon>Actinomycetes</taxon>
        <taxon>Pseudonocardiales</taxon>
        <taxon>Pseudonocardiaceae</taxon>
        <taxon>Saccharothrix</taxon>
    </lineage>
</organism>
<keyword evidence="2" id="KW-1015">Disulfide bond</keyword>
<evidence type="ECO:0000256" key="2">
    <source>
        <dbReference type="ARBA" id="ARBA00023157"/>
    </source>
</evidence>
<name>K0KBQ6_SACES</name>
<dbReference type="GO" id="GO:0006508">
    <property type="term" value="P:proteolysis"/>
    <property type="evidence" value="ECO:0007669"/>
    <property type="project" value="UniProtKB-KW"/>
</dbReference>
<dbReference type="InterPro" id="IPR033116">
    <property type="entry name" value="TRYPSIN_SER"/>
</dbReference>
<keyword evidence="7" id="KW-1185">Reference proteome</keyword>
<dbReference type="AlphaFoldDB" id="K0KBQ6"/>
<feature type="signal peptide" evidence="4">
    <location>
        <begin position="1"/>
        <end position="20"/>
    </location>
</feature>
<keyword evidence="3" id="KW-0645">Protease</keyword>
<feature type="chain" id="PRO_5003835982" evidence="4">
    <location>
        <begin position="21"/>
        <end position="239"/>
    </location>
</feature>
<dbReference type="OrthoDB" id="1496095at2"/>
<accession>K0KBQ6</accession>
<dbReference type="InterPro" id="IPR001314">
    <property type="entry name" value="Peptidase_S1A"/>
</dbReference>
<dbReference type="PROSITE" id="PS00135">
    <property type="entry name" value="TRYPSIN_SER"/>
    <property type="match status" value="1"/>
</dbReference>
<proteinExistence type="inferred from homology"/>
<protein>
    <submittedName>
        <fullName evidence="6">Peptidase, S1/S6 family</fullName>
    </submittedName>
</protein>